<dbReference type="SUPFAM" id="SSF46785">
    <property type="entry name" value="Winged helix' DNA-binding domain"/>
    <property type="match status" value="1"/>
</dbReference>
<evidence type="ECO:0000259" key="4">
    <source>
        <dbReference type="PROSITE" id="PS50931"/>
    </source>
</evidence>
<dbReference type="EMBL" id="JXKC01000001">
    <property type="protein sequence ID" value="PCS20450.1"/>
    <property type="molecule type" value="Genomic_DNA"/>
</dbReference>
<organism evidence="5 6">
    <name type="scientific">Lactococcus cremoris subsp. tructae</name>
    <dbReference type="NCBI Taxonomy" id="542833"/>
    <lineage>
        <taxon>Bacteria</taxon>
        <taxon>Bacillati</taxon>
        <taxon>Bacillota</taxon>
        <taxon>Bacilli</taxon>
        <taxon>Lactobacillales</taxon>
        <taxon>Streptococcaceae</taxon>
        <taxon>Lactococcus</taxon>
    </lineage>
</organism>
<dbReference type="InterPro" id="IPR036388">
    <property type="entry name" value="WH-like_DNA-bd_sf"/>
</dbReference>
<dbReference type="InterPro" id="IPR036390">
    <property type="entry name" value="WH_DNA-bd_sf"/>
</dbReference>
<accession>A0A2A5SWY7</accession>
<dbReference type="PROSITE" id="PS50931">
    <property type="entry name" value="HTH_LYSR"/>
    <property type="match status" value="1"/>
</dbReference>
<dbReference type="RefSeq" id="WP_257013315.1">
    <property type="nucleotide sequence ID" value="NZ_JXKC01000001.1"/>
</dbReference>
<dbReference type="GO" id="GO:0003700">
    <property type="term" value="F:DNA-binding transcription factor activity"/>
    <property type="evidence" value="ECO:0007669"/>
    <property type="project" value="InterPro"/>
</dbReference>
<feature type="domain" description="HTH lysR-type" evidence="4">
    <location>
        <begin position="1"/>
        <end position="48"/>
    </location>
</feature>
<reference evidence="5 6" key="1">
    <citation type="submission" date="2014-12" db="EMBL/GenBank/DDBJ databases">
        <title>Draft genome sequences of 10 type strains of Lactococcus.</title>
        <authorList>
            <person name="Sun Z."/>
            <person name="Zhong Z."/>
            <person name="Liu W."/>
            <person name="Zhang W."/>
            <person name="Zhang H."/>
        </authorList>
    </citation>
    <scope>NUCLEOTIDE SEQUENCE [LARGE SCALE GENOMIC DNA]</scope>
    <source>
        <strain evidence="5 6">DSM 21502</strain>
    </source>
</reference>
<keyword evidence="2" id="KW-0805">Transcription regulation</keyword>
<dbReference type="InterPro" id="IPR000847">
    <property type="entry name" value="LysR_HTH_N"/>
</dbReference>
<gene>
    <name evidence="5" type="ORF">RU92_GL000098</name>
</gene>
<evidence type="ECO:0000313" key="6">
    <source>
        <dbReference type="Proteomes" id="UP000218711"/>
    </source>
</evidence>
<sequence length="48" mass="5377">MNTHQLEIFYHVAKFQSVSKAAEALYISQPAVSSQIKKLESAYGVHLI</sequence>
<evidence type="ECO:0000313" key="5">
    <source>
        <dbReference type="EMBL" id="PCS20450.1"/>
    </source>
</evidence>
<evidence type="ECO:0000256" key="2">
    <source>
        <dbReference type="ARBA" id="ARBA00023015"/>
    </source>
</evidence>
<comment type="similarity">
    <text evidence="1">Belongs to the LysR transcriptional regulatory family.</text>
</comment>
<dbReference type="AlphaFoldDB" id="A0A2A5SWY7"/>
<name>A0A2A5SWY7_LACLC</name>
<evidence type="ECO:0000256" key="3">
    <source>
        <dbReference type="ARBA" id="ARBA00023163"/>
    </source>
</evidence>
<dbReference type="Proteomes" id="UP000218711">
    <property type="component" value="Unassembled WGS sequence"/>
</dbReference>
<dbReference type="PANTHER" id="PTHR30126:SF64">
    <property type="entry name" value="HTH-TYPE TRANSCRIPTIONAL REGULATOR CITR"/>
    <property type="match status" value="1"/>
</dbReference>
<proteinExistence type="inferred from homology"/>
<comment type="caution">
    <text evidence="5">The sequence shown here is derived from an EMBL/GenBank/DDBJ whole genome shotgun (WGS) entry which is preliminary data.</text>
</comment>
<dbReference type="PANTHER" id="PTHR30126">
    <property type="entry name" value="HTH-TYPE TRANSCRIPTIONAL REGULATOR"/>
    <property type="match status" value="1"/>
</dbReference>
<keyword evidence="3" id="KW-0804">Transcription</keyword>
<dbReference type="Gene3D" id="1.10.10.10">
    <property type="entry name" value="Winged helix-like DNA-binding domain superfamily/Winged helix DNA-binding domain"/>
    <property type="match status" value="1"/>
</dbReference>
<dbReference type="GO" id="GO:0000976">
    <property type="term" value="F:transcription cis-regulatory region binding"/>
    <property type="evidence" value="ECO:0007669"/>
    <property type="project" value="TreeGrafter"/>
</dbReference>
<dbReference type="Pfam" id="PF00126">
    <property type="entry name" value="HTH_1"/>
    <property type="match status" value="1"/>
</dbReference>
<evidence type="ECO:0000256" key="1">
    <source>
        <dbReference type="ARBA" id="ARBA00009437"/>
    </source>
</evidence>
<protein>
    <recommendedName>
        <fullName evidence="4">HTH lysR-type domain-containing protein</fullName>
    </recommendedName>
</protein>
<dbReference type="PRINTS" id="PR00039">
    <property type="entry name" value="HTHLYSR"/>
</dbReference>